<dbReference type="PRINTS" id="PR00081">
    <property type="entry name" value="GDHRDH"/>
</dbReference>
<evidence type="ECO:0000256" key="2">
    <source>
        <dbReference type="ARBA" id="ARBA00023002"/>
    </source>
</evidence>
<feature type="non-terminal residue" evidence="4">
    <location>
        <position position="1"/>
    </location>
</feature>
<comment type="similarity">
    <text evidence="1 3">Belongs to the short-chain dehydrogenases/reductases (SDR) family.</text>
</comment>
<dbReference type="PRINTS" id="PR00080">
    <property type="entry name" value="SDRFAMILY"/>
</dbReference>
<evidence type="ECO:0000256" key="3">
    <source>
        <dbReference type="RuleBase" id="RU000363"/>
    </source>
</evidence>
<dbReference type="PANTHER" id="PTHR43115:SF4">
    <property type="entry name" value="DEHYDROGENASE_REDUCTASE SDR FAMILY MEMBER 11"/>
    <property type="match status" value="1"/>
</dbReference>
<accession>A0A0A9ZDR0</accession>
<dbReference type="EMBL" id="GBHO01003649">
    <property type="protein sequence ID" value="JAG39955.1"/>
    <property type="molecule type" value="Transcribed_RNA"/>
</dbReference>
<dbReference type="PROSITE" id="PS00061">
    <property type="entry name" value="ADH_SHORT"/>
    <property type="match status" value="1"/>
</dbReference>
<dbReference type="PANTHER" id="PTHR43115">
    <property type="entry name" value="DEHYDROGENASE/REDUCTASE SDR FAMILY MEMBER 11"/>
    <property type="match status" value="1"/>
</dbReference>
<evidence type="ECO:0000256" key="1">
    <source>
        <dbReference type="ARBA" id="ARBA00006484"/>
    </source>
</evidence>
<gene>
    <name evidence="4" type="primary">DHRS11_7</name>
    <name evidence="4" type="ORF">CM83_24444</name>
</gene>
<dbReference type="InterPro" id="IPR002347">
    <property type="entry name" value="SDR_fam"/>
</dbReference>
<keyword evidence="2" id="KW-0560">Oxidoreductase</keyword>
<dbReference type="InterPro" id="IPR020904">
    <property type="entry name" value="Sc_DH/Rdtase_CS"/>
</dbReference>
<organism evidence="4">
    <name type="scientific">Lygus hesperus</name>
    <name type="common">Western plant bug</name>
    <dbReference type="NCBI Taxonomy" id="30085"/>
    <lineage>
        <taxon>Eukaryota</taxon>
        <taxon>Metazoa</taxon>
        <taxon>Ecdysozoa</taxon>
        <taxon>Arthropoda</taxon>
        <taxon>Hexapoda</taxon>
        <taxon>Insecta</taxon>
        <taxon>Pterygota</taxon>
        <taxon>Neoptera</taxon>
        <taxon>Paraneoptera</taxon>
        <taxon>Hemiptera</taxon>
        <taxon>Heteroptera</taxon>
        <taxon>Panheteroptera</taxon>
        <taxon>Cimicomorpha</taxon>
        <taxon>Miridae</taxon>
        <taxon>Mirini</taxon>
        <taxon>Lygus</taxon>
    </lineage>
</organism>
<dbReference type="AlphaFoldDB" id="A0A0A9ZDR0"/>
<sequence>PASLSYRELSVQSQTRRFQRRYRLPKAKFNMDDWKGRVALVTGANSGIGLGVTKHLLGLGLHVVAIDRNTDELLDVRSKNEAVNGPTLHPLQMDLSNDEDVVRAFQWVENNMESLDLLVNNAGLGGITGLLDGKSEEWRRLIDVNLVAHTLCAVEAVSLMRKMKIKHGQIINITSNLANFVPSYAPFHFYSATKHAAKAIAEGLRQELRHIEVPIRVTSISPGLVKTGIFKSSLGDKMDTNIYDKHPSITPEDVAASIQYILSTPQRVNINEIAIRPTGAEN</sequence>
<name>A0A0A9ZDR0_LYGHE</name>
<dbReference type="SUPFAM" id="SSF51735">
    <property type="entry name" value="NAD(P)-binding Rossmann-fold domains"/>
    <property type="match status" value="1"/>
</dbReference>
<dbReference type="GO" id="GO:0016616">
    <property type="term" value="F:oxidoreductase activity, acting on the CH-OH group of donors, NAD or NADP as acceptor"/>
    <property type="evidence" value="ECO:0007669"/>
    <property type="project" value="UniProtKB-ARBA"/>
</dbReference>
<evidence type="ECO:0000313" key="4">
    <source>
        <dbReference type="EMBL" id="JAG39955.1"/>
    </source>
</evidence>
<protein>
    <submittedName>
        <fullName evidence="4">Dehydrogenase/reductase SDR family member 11</fullName>
    </submittedName>
</protein>
<dbReference type="FunFam" id="3.40.50.720:FF:000047">
    <property type="entry name" value="NADP-dependent L-serine/L-allo-threonine dehydrogenase"/>
    <property type="match status" value="1"/>
</dbReference>
<dbReference type="Pfam" id="PF00106">
    <property type="entry name" value="adh_short"/>
    <property type="match status" value="1"/>
</dbReference>
<dbReference type="InterPro" id="IPR036291">
    <property type="entry name" value="NAD(P)-bd_dom_sf"/>
</dbReference>
<reference evidence="4" key="2">
    <citation type="submission" date="2014-07" db="EMBL/GenBank/DDBJ databases">
        <authorList>
            <person name="Hull J."/>
        </authorList>
    </citation>
    <scope>NUCLEOTIDE SEQUENCE</scope>
</reference>
<reference evidence="4" key="1">
    <citation type="journal article" date="2014" name="PLoS ONE">
        <title>Transcriptome-Based Identification of ABC Transporters in the Western Tarnished Plant Bug Lygus hesperus.</title>
        <authorList>
            <person name="Hull J.J."/>
            <person name="Chaney K."/>
            <person name="Geib S.M."/>
            <person name="Fabrick J.A."/>
            <person name="Brent C.S."/>
            <person name="Walsh D."/>
            <person name="Lavine L.C."/>
        </authorList>
    </citation>
    <scope>NUCLEOTIDE SEQUENCE</scope>
</reference>
<proteinExistence type="inferred from homology"/>
<dbReference type="Gene3D" id="3.40.50.720">
    <property type="entry name" value="NAD(P)-binding Rossmann-like Domain"/>
    <property type="match status" value="1"/>
</dbReference>